<name>A0A914XTG3_9BILA</name>
<keyword evidence="2" id="KW-1185">Reference proteome</keyword>
<evidence type="ECO:0000313" key="3">
    <source>
        <dbReference type="WBParaSite" id="PSU_v2.g11246.t1"/>
    </source>
</evidence>
<feature type="compositionally biased region" description="Acidic residues" evidence="1">
    <location>
        <begin position="76"/>
        <end position="85"/>
    </location>
</feature>
<dbReference type="WBParaSite" id="PSU_v2.g11246.t1">
    <property type="protein sequence ID" value="PSU_v2.g11246.t1"/>
    <property type="gene ID" value="PSU_v2.g11246"/>
</dbReference>
<evidence type="ECO:0000313" key="2">
    <source>
        <dbReference type="Proteomes" id="UP000887577"/>
    </source>
</evidence>
<sequence length="93" mass="9953">MKPGNGGAEEKCSHEIFATNIDPKFGVASFEPSTPAIRSESHTCVSLISDNCMAFASGYSSSVASSPRRANFEKDNDGDDDEIDVEANFTSKK</sequence>
<organism evidence="2 3">
    <name type="scientific">Panagrolaimus superbus</name>
    <dbReference type="NCBI Taxonomy" id="310955"/>
    <lineage>
        <taxon>Eukaryota</taxon>
        <taxon>Metazoa</taxon>
        <taxon>Ecdysozoa</taxon>
        <taxon>Nematoda</taxon>
        <taxon>Chromadorea</taxon>
        <taxon>Rhabditida</taxon>
        <taxon>Tylenchina</taxon>
        <taxon>Panagrolaimomorpha</taxon>
        <taxon>Panagrolaimoidea</taxon>
        <taxon>Panagrolaimidae</taxon>
        <taxon>Panagrolaimus</taxon>
    </lineage>
</organism>
<feature type="region of interest" description="Disordered" evidence="1">
    <location>
        <begin position="62"/>
        <end position="93"/>
    </location>
</feature>
<dbReference type="Proteomes" id="UP000887577">
    <property type="component" value="Unplaced"/>
</dbReference>
<reference evidence="3" key="1">
    <citation type="submission" date="2022-11" db="UniProtKB">
        <authorList>
            <consortium name="WormBaseParasite"/>
        </authorList>
    </citation>
    <scope>IDENTIFICATION</scope>
</reference>
<dbReference type="AlphaFoldDB" id="A0A914XTG3"/>
<protein>
    <submittedName>
        <fullName evidence="3">Uncharacterized protein</fullName>
    </submittedName>
</protein>
<evidence type="ECO:0000256" key="1">
    <source>
        <dbReference type="SAM" id="MobiDB-lite"/>
    </source>
</evidence>
<proteinExistence type="predicted"/>
<accession>A0A914XTG3</accession>